<dbReference type="AlphaFoldDB" id="A0A1G7TBT3"/>
<dbReference type="InterPro" id="IPR024072">
    <property type="entry name" value="DHFR-like_dom_sf"/>
</dbReference>
<dbReference type="Proteomes" id="UP000198863">
    <property type="component" value="Unassembled WGS sequence"/>
</dbReference>
<dbReference type="InterPro" id="IPR002734">
    <property type="entry name" value="RibDG_C"/>
</dbReference>
<dbReference type="RefSeq" id="WP_091062691.1">
    <property type="nucleotide sequence ID" value="NZ_FNCF01000003.1"/>
</dbReference>
<sequence>MAFTGHVFLGMSVDGYISRPDDGLDFLDRTDGSGEPGDAGFTDFVGSVDALLMGRSTYRVIAPVAEWPYQGKPVHVVSSTLDPAADPRITVHRSLDDAVAALDAAGYARVYLDGGSTVRQLLARGRVQTLCLSRVPVLVGEGFSLFGPLPHDVDLEHVSTEVLGGGMVQTTYRVRESSPAATA</sequence>
<dbReference type="GO" id="GO:0008703">
    <property type="term" value="F:5-amino-6-(5-phosphoribosylamino)uracil reductase activity"/>
    <property type="evidence" value="ECO:0007669"/>
    <property type="project" value="InterPro"/>
</dbReference>
<dbReference type="PANTHER" id="PTHR38011">
    <property type="entry name" value="DIHYDROFOLATE REDUCTASE FAMILY PROTEIN (AFU_ORTHOLOGUE AFUA_8G06820)"/>
    <property type="match status" value="1"/>
</dbReference>
<dbReference type="SUPFAM" id="SSF53597">
    <property type="entry name" value="Dihydrofolate reductase-like"/>
    <property type="match status" value="1"/>
</dbReference>
<gene>
    <name evidence="2" type="ORF">SAMN05660324_2404</name>
</gene>
<proteinExistence type="predicted"/>
<dbReference type="Gene3D" id="3.40.430.10">
    <property type="entry name" value="Dihydrofolate Reductase, subunit A"/>
    <property type="match status" value="1"/>
</dbReference>
<dbReference type="InterPro" id="IPR050765">
    <property type="entry name" value="Riboflavin_Biosynth_HTPR"/>
</dbReference>
<name>A0A1G7TBT3_9ACTN</name>
<feature type="domain" description="Bacterial bifunctional deaminase-reductase C-terminal" evidence="1">
    <location>
        <begin position="8"/>
        <end position="168"/>
    </location>
</feature>
<evidence type="ECO:0000313" key="2">
    <source>
        <dbReference type="EMBL" id="SDG32766.1"/>
    </source>
</evidence>
<dbReference type="OrthoDB" id="195113at2"/>
<accession>A0A1G7TBT3</accession>
<dbReference type="Pfam" id="PF01872">
    <property type="entry name" value="RibD_C"/>
    <property type="match status" value="1"/>
</dbReference>
<dbReference type="GO" id="GO:0009231">
    <property type="term" value="P:riboflavin biosynthetic process"/>
    <property type="evidence" value="ECO:0007669"/>
    <property type="project" value="InterPro"/>
</dbReference>
<evidence type="ECO:0000259" key="1">
    <source>
        <dbReference type="Pfam" id="PF01872"/>
    </source>
</evidence>
<reference evidence="3" key="1">
    <citation type="submission" date="2016-10" db="EMBL/GenBank/DDBJ databases">
        <authorList>
            <person name="Varghese N."/>
            <person name="Submissions S."/>
        </authorList>
    </citation>
    <scope>NUCLEOTIDE SEQUENCE [LARGE SCALE GENOMIC DNA]</scope>
    <source>
        <strain evidence="3">DSM 44526</strain>
    </source>
</reference>
<keyword evidence="3" id="KW-1185">Reference proteome</keyword>
<evidence type="ECO:0000313" key="3">
    <source>
        <dbReference type="Proteomes" id="UP000198863"/>
    </source>
</evidence>
<dbReference type="EMBL" id="FNCF01000003">
    <property type="protein sequence ID" value="SDG32766.1"/>
    <property type="molecule type" value="Genomic_DNA"/>
</dbReference>
<organism evidence="2 3">
    <name type="scientific">Klenkia brasiliensis</name>
    <dbReference type="NCBI Taxonomy" id="333142"/>
    <lineage>
        <taxon>Bacteria</taxon>
        <taxon>Bacillati</taxon>
        <taxon>Actinomycetota</taxon>
        <taxon>Actinomycetes</taxon>
        <taxon>Geodermatophilales</taxon>
        <taxon>Geodermatophilaceae</taxon>
        <taxon>Klenkia</taxon>
    </lineage>
</organism>
<dbReference type="PANTHER" id="PTHR38011:SF11">
    <property type="entry name" value="2,5-DIAMINO-6-RIBOSYLAMINO-4(3H)-PYRIMIDINONE 5'-PHOSPHATE REDUCTASE"/>
    <property type="match status" value="1"/>
</dbReference>
<protein>
    <submittedName>
        <fullName evidence="2">Dihydrofolate reductase</fullName>
    </submittedName>
</protein>